<feature type="transmembrane region" description="Helical" evidence="1">
    <location>
        <begin position="21"/>
        <end position="42"/>
    </location>
</feature>
<feature type="transmembrane region" description="Helical" evidence="1">
    <location>
        <begin position="232"/>
        <end position="253"/>
    </location>
</feature>
<keyword evidence="1" id="KW-0812">Transmembrane</keyword>
<evidence type="ECO:0000256" key="1">
    <source>
        <dbReference type="SAM" id="Phobius"/>
    </source>
</evidence>
<dbReference type="Proteomes" id="UP000012283">
    <property type="component" value="Unassembled WGS sequence"/>
</dbReference>
<comment type="caution">
    <text evidence="2">The sequence shown here is derived from an EMBL/GenBank/DDBJ whole genome shotgun (WGS) entry which is preliminary data.</text>
</comment>
<feature type="transmembrane region" description="Helical" evidence="1">
    <location>
        <begin position="205"/>
        <end position="225"/>
    </location>
</feature>
<dbReference type="GO" id="GO:0005886">
    <property type="term" value="C:plasma membrane"/>
    <property type="evidence" value="ECO:0007669"/>
    <property type="project" value="UniProtKB-SubCell"/>
</dbReference>
<organism evidence="2 3">
    <name type="scientific">Gracilibacillus halophilus YIM-C55.5</name>
    <dbReference type="NCBI Taxonomy" id="1308866"/>
    <lineage>
        <taxon>Bacteria</taxon>
        <taxon>Bacillati</taxon>
        <taxon>Bacillota</taxon>
        <taxon>Bacilli</taxon>
        <taxon>Bacillales</taxon>
        <taxon>Bacillaceae</taxon>
        <taxon>Gracilibacillus</taxon>
    </lineage>
</organism>
<evidence type="ECO:0000313" key="3">
    <source>
        <dbReference type="Proteomes" id="UP000012283"/>
    </source>
</evidence>
<gene>
    <name evidence="2" type="ORF">J416_10711</name>
</gene>
<dbReference type="GO" id="GO:0140359">
    <property type="term" value="F:ABC-type transporter activity"/>
    <property type="evidence" value="ECO:0007669"/>
    <property type="project" value="InterPro"/>
</dbReference>
<dbReference type="PANTHER" id="PTHR37305:SF1">
    <property type="entry name" value="MEMBRANE PROTEIN"/>
    <property type="match status" value="1"/>
</dbReference>
<protein>
    <submittedName>
        <fullName evidence="2">ABC-type transport system permease protein</fullName>
    </submittedName>
</protein>
<keyword evidence="1" id="KW-0472">Membrane</keyword>
<dbReference type="EMBL" id="APML01000042">
    <property type="protein sequence ID" value="ENH96478.1"/>
    <property type="molecule type" value="Genomic_DNA"/>
</dbReference>
<evidence type="ECO:0000313" key="2">
    <source>
        <dbReference type="EMBL" id="ENH96478.1"/>
    </source>
</evidence>
<keyword evidence="3" id="KW-1185">Reference proteome</keyword>
<dbReference type="OrthoDB" id="8613028at2"/>
<dbReference type="RefSeq" id="WP_003470141.1">
    <property type="nucleotide sequence ID" value="NZ_APML01000042.1"/>
</dbReference>
<proteinExistence type="predicted"/>
<dbReference type="eggNOG" id="COG1277">
    <property type="taxonomic scope" value="Bacteria"/>
</dbReference>
<accession>N4W880</accession>
<dbReference type="Pfam" id="PF12730">
    <property type="entry name" value="ABC2_membrane_4"/>
    <property type="match status" value="1"/>
</dbReference>
<dbReference type="STRING" id="1308866.J416_10711"/>
<dbReference type="AlphaFoldDB" id="N4W880"/>
<dbReference type="PANTHER" id="PTHR37305">
    <property type="entry name" value="INTEGRAL MEMBRANE PROTEIN-RELATED"/>
    <property type="match status" value="1"/>
</dbReference>
<name>N4W880_9BACI</name>
<keyword evidence="1" id="KW-1133">Transmembrane helix</keyword>
<feature type="transmembrane region" description="Helical" evidence="1">
    <location>
        <begin position="106"/>
        <end position="131"/>
    </location>
</feature>
<feature type="transmembrane region" description="Helical" evidence="1">
    <location>
        <begin position="152"/>
        <end position="180"/>
    </location>
</feature>
<sequence length="315" mass="35872">MLNFLSLLKNEQVKLYSRFSTWSMYIILASIIILAGMITAIFGDVDTEGYGNDWRAELQAENEQLQAEMEESEFAIHENSINKNNYYLEQDIKPQPYDAWAFTSEFSMLGFMLSLFMVIIASGLIAGEFRWGTIKLLFIRPISRTKIWLSKYITIMITTLSMFVFMFLFAMILGSLLFGINGLSPSMVQLSGNEWEQVNIVKEILSQYGLILVELVIMATLAFMISSLFRNSAMAIGLTIFLMFAGASVVIYLSEYDWAKFILFANIDLQPYFGPGQPMIEGMTLTFSVIVLLTYYVVFLLASWFAFTKRDVAGH</sequence>
<feature type="transmembrane region" description="Helical" evidence="1">
    <location>
        <begin position="285"/>
        <end position="307"/>
    </location>
</feature>
<reference evidence="2 3" key="1">
    <citation type="submission" date="2013-03" db="EMBL/GenBank/DDBJ databases">
        <title>Draft genome sequence of Gracibacillus halophilus YIM-C55.5, a moderately halophilic and thermophilic organism from the Xiaochaidamu salt lake.</title>
        <authorList>
            <person name="Sugumar T."/>
            <person name="Polireddy D.R."/>
            <person name="Antony A."/>
            <person name="Madhava Y.R."/>
            <person name="Sivakumar N."/>
        </authorList>
    </citation>
    <scope>NUCLEOTIDE SEQUENCE [LARGE SCALE GENOMIC DNA]</scope>
    <source>
        <strain evidence="2 3">YIM-C55.5</strain>
    </source>
</reference>
<dbReference type="PATRIC" id="fig|1308866.3.peg.2172"/>